<evidence type="ECO:0000313" key="3">
    <source>
        <dbReference type="Proteomes" id="UP000305939"/>
    </source>
</evidence>
<keyword evidence="1" id="KW-0732">Signal</keyword>
<gene>
    <name evidence="2" type="ORF">E7Z59_00245</name>
</gene>
<dbReference type="AlphaFoldDB" id="A0A4S3M144"/>
<keyword evidence="3" id="KW-1185">Reference proteome</keyword>
<dbReference type="OrthoDB" id="706756at2"/>
<dbReference type="Gene3D" id="2.40.128.490">
    <property type="entry name" value="Uncharacterised protein PF14869, DUF4488"/>
    <property type="match status" value="1"/>
</dbReference>
<dbReference type="Proteomes" id="UP000305939">
    <property type="component" value="Unassembled WGS sequence"/>
</dbReference>
<protein>
    <submittedName>
        <fullName evidence="2">Membrane or secreted protein</fullName>
    </submittedName>
</protein>
<sequence length="236" mass="26537">MKSFILALSSIFFCSPLFAQSPVGAWEATTVNAHGDDVRIVAIFTENYQSVAYYQADNGNFLRANGGSWRLDGNTMHETVEWDCTIPQRVGNTVSIEIELTEMTLKEKGSEVVFNRIDQGDETKLAGAWLISGRKRDGEIQMRDTDGPRKTMKILSGTRFQWIAYNTETKEFMGTGGGTYTAKGGKYIENIEFFSRDDSRVGASLDFNYELKDGNWHHSGKSSKGVPIYEIWVPRK</sequence>
<reference evidence="2 3" key="1">
    <citation type="submission" date="2019-04" db="EMBL/GenBank/DDBJ databases">
        <title>Draft genome sequence of Robertkochia marina CC-AMO-30D.</title>
        <authorList>
            <person name="Hameed A."/>
            <person name="Lin S.-Y."/>
            <person name="Shahina M."/>
            <person name="Lai W.-A."/>
            <person name="Young C.-C."/>
        </authorList>
    </citation>
    <scope>NUCLEOTIDE SEQUENCE [LARGE SCALE GENOMIC DNA]</scope>
    <source>
        <strain evidence="2 3">CC-AMO-30D</strain>
    </source>
</reference>
<name>A0A4S3M144_9FLAO</name>
<comment type="caution">
    <text evidence="2">The sequence shown here is derived from an EMBL/GenBank/DDBJ whole genome shotgun (WGS) entry which is preliminary data.</text>
</comment>
<dbReference type="EMBL" id="SSMC01000001">
    <property type="protein sequence ID" value="THD68794.1"/>
    <property type="molecule type" value="Genomic_DNA"/>
</dbReference>
<proteinExistence type="predicted"/>
<organism evidence="2 3">
    <name type="scientific">Robertkochia marina</name>
    <dbReference type="NCBI Taxonomy" id="1227945"/>
    <lineage>
        <taxon>Bacteria</taxon>
        <taxon>Pseudomonadati</taxon>
        <taxon>Bacteroidota</taxon>
        <taxon>Flavobacteriia</taxon>
        <taxon>Flavobacteriales</taxon>
        <taxon>Flavobacteriaceae</taxon>
        <taxon>Robertkochia</taxon>
    </lineage>
</organism>
<evidence type="ECO:0000256" key="1">
    <source>
        <dbReference type="SAM" id="SignalP"/>
    </source>
</evidence>
<feature type="chain" id="PRO_5020986890" evidence="1">
    <location>
        <begin position="20"/>
        <end position="236"/>
    </location>
</feature>
<dbReference type="RefSeq" id="WP_136334283.1">
    <property type="nucleotide sequence ID" value="NZ_QXMP01000007.1"/>
</dbReference>
<accession>A0A4S3M144</accession>
<feature type="signal peptide" evidence="1">
    <location>
        <begin position="1"/>
        <end position="19"/>
    </location>
</feature>
<evidence type="ECO:0000313" key="2">
    <source>
        <dbReference type="EMBL" id="THD68794.1"/>
    </source>
</evidence>